<comment type="caution">
    <text evidence="2">The sequence shown here is derived from an EMBL/GenBank/DDBJ whole genome shotgun (WGS) entry which is preliminary data.</text>
</comment>
<dbReference type="EMBL" id="JBFAEG010000025">
    <property type="protein sequence ID" value="MEU5711207.1"/>
    <property type="molecule type" value="Genomic_DNA"/>
</dbReference>
<evidence type="ECO:0000313" key="2">
    <source>
        <dbReference type="EMBL" id="MEU5711207.1"/>
    </source>
</evidence>
<accession>A0ABV3AHJ1</accession>
<sequence length="456" mass="48597">MAVPFAAGWAGRAPLTWSQQYYLAELDAARPHGRSLAITRLYPLRAGVREEEATAALRELVERYESLRSRVTRTAPPGQQVHRHGSLRVTAHDLAAPAAAHEVHAAAEAVLTDLARVPFDVAEEWPLRAALIGVGGQPRFLALAFSHVAVDAFALLPVGAFLTDRCAQADPVARTAPGSAAEGLQPRELAGAEASETASRTARRALRHAERALRRMPAAPTGTGPSGAGERFRFLRRRSAALDLAVGAVAARTGESPASVLTAAVLATDAARTGERYGAVQLISANRLRPETVGAVVPCSQPVLCCVDTRDASFAELVRRTASASLRAYAAGPCPPAALAELRATIEKERGVRLDGSPTLNYRPRATSLPVREAGAEELRRAAADAETAWVDSAMLWQSAHYLSADVDESGVRLLLQVDTDVRTPRWAERWLADLEDLLRAAATDATATRTPARPG</sequence>
<dbReference type="InterPro" id="IPR023213">
    <property type="entry name" value="CAT-like_dom_sf"/>
</dbReference>
<name>A0ABV3AHJ1_9ACTN</name>
<dbReference type="SUPFAM" id="SSF52777">
    <property type="entry name" value="CoA-dependent acyltransferases"/>
    <property type="match status" value="2"/>
</dbReference>
<evidence type="ECO:0000256" key="1">
    <source>
        <dbReference type="SAM" id="MobiDB-lite"/>
    </source>
</evidence>
<evidence type="ECO:0008006" key="4">
    <source>
        <dbReference type="Google" id="ProtNLM"/>
    </source>
</evidence>
<protein>
    <recommendedName>
        <fullName evidence="4">Condensation domain-containing protein</fullName>
    </recommendedName>
</protein>
<dbReference type="Proteomes" id="UP001551011">
    <property type="component" value="Unassembled WGS sequence"/>
</dbReference>
<keyword evidence="3" id="KW-1185">Reference proteome</keyword>
<gene>
    <name evidence="2" type="ORF">AB0H04_30785</name>
</gene>
<reference evidence="2 3" key="1">
    <citation type="submission" date="2024-06" db="EMBL/GenBank/DDBJ databases">
        <title>The Natural Products Discovery Center: Release of the First 8490 Sequenced Strains for Exploring Actinobacteria Biosynthetic Diversity.</title>
        <authorList>
            <person name="Kalkreuter E."/>
            <person name="Kautsar S.A."/>
            <person name="Yang D."/>
            <person name="Bader C.D."/>
            <person name="Teijaro C.N."/>
            <person name="Fluegel L."/>
            <person name="Davis C.M."/>
            <person name="Simpson J.R."/>
            <person name="Lauterbach L."/>
            <person name="Steele A.D."/>
            <person name="Gui C."/>
            <person name="Meng S."/>
            <person name="Li G."/>
            <person name="Viehrig K."/>
            <person name="Ye F."/>
            <person name="Su P."/>
            <person name="Kiefer A.F."/>
            <person name="Nichols A."/>
            <person name="Cepeda A.J."/>
            <person name="Yan W."/>
            <person name="Fan B."/>
            <person name="Jiang Y."/>
            <person name="Adhikari A."/>
            <person name="Zheng C.-J."/>
            <person name="Schuster L."/>
            <person name="Cowan T.M."/>
            <person name="Smanski M.J."/>
            <person name="Chevrette M.G."/>
            <person name="De Carvalho L.P.S."/>
            <person name="Shen B."/>
        </authorList>
    </citation>
    <scope>NUCLEOTIDE SEQUENCE [LARGE SCALE GENOMIC DNA]</scope>
    <source>
        <strain evidence="2 3">NPDC020594</strain>
    </source>
</reference>
<organism evidence="2 3">
    <name type="scientific">Streptomyces flaveolus</name>
    <dbReference type="NCBI Taxonomy" id="67297"/>
    <lineage>
        <taxon>Bacteria</taxon>
        <taxon>Bacillati</taxon>
        <taxon>Actinomycetota</taxon>
        <taxon>Actinomycetes</taxon>
        <taxon>Kitasatosporales</taxon>
        <taxon>Streptomycetaceae</taxon>
        <taxon>Streptomyces</taxon>
    </lineage>
</organism>
<dbReference type="Gene3D" id="3.30.559.10">
    <property type="entry name" value="Chloramphenicol acetyltransferase-like domain"/>
    <property type="match status" value="1"/>
</dbReference>
<proteinExistence type="predicted"/>
<dbReference type="Gene3D" id="3.30.559.30">
    <property type="entry name" value="Nonribosomal peptide synthetase, condensation domain"/>
    <property type="match status" value="1"/>
</dbReference>
<feature type="region of interest" description="Disordered" evidence="1">
    <location>
        <begin position="176"/>
        <end position="205"/>
    </location>
</feature>
<evidence type="ECO:0000313" key="3">
    <source>
        <dbReference type="Proteomes" id="UP001551011"/>
    </source>
</evidence>
<dbReference type="RefSeq" id="WP_359259682.1">
    <property type="nucleotide sequence ID" value="NZ_JBFAEG010000025.1"/>
</dbReference>